<dbReference type="InterPro" id="IPR004274">
    <property type="entry name" value="FCP1_dom"/>
</dbReference>
<dbReference type="InterPro" id="IPR036412">
    <property type="entry name" value="HAD-like_sf"/>
</dbReference>
<dbReference type="GO" id="GO:0004721">
    <property type="term" value="F:phosphoprotein phosphatase activity"/>
    <property type="evidence" value="ECO:0007669"/>
    <property type="project" value="UniProtKB-KW"/>
</dbReference>
<feature type="region of interest" description="Disordered" evidence="5">
    <location>
        <begin position="90"/>
        <end position="119"/>
    </location>
</feature>
<keyword evidence="2" id="KW-0904">Protein phosphatase</keyword>
<dbReference type="InterPro" id="IPR050365">
    <property type="entry name" value="TIM50"/>
</dbReference>
<proteinExistence type="inferred from homology"/>
<protein>
    <submittedName>
        <fullName evidence="7">CTD small phosphatase-like protein 2-B</fullName>
    </submittedName>
</protein>
<sequence>MKLRMRKASQQPNLARSPSPARTKRKHSEMEECSGDSKGLLSSIKKFIHGSSIKVETDNPAKRNRLSCELITSTPQRKNDLQRKSIYRARRRSFVNEETTNHDTSKPNGKLEDSEEVVSSPPRTTLLGTIFSPVFNFFSTANKNASDSPGQVVEAEEIVKQLEMEQVEEMATSTATSKEPLSVPLYTSAMPSAFRPPPSTHTPAEETFIYIFCRYFFIKHVPPLTEEQQTRKPALPLKTRSTPEFSLVLDLDETLVHCSLNELDDAALTFPVLFQDVIYQVYVRLRPFFREFLERMSQIYEIILFTASKKVYADKLLNILDPRKQLVRHRLFREHCVCVQGNYIKDLNILGRDLSKTIIIDNSPQAFAYQLSNGIPIESWFMDKNDSELLKLVPFLEKLVELNEDVRPHVREQFRLHDLLPPD</sequence>
<accession>A0A671N1C0</accession>
<gene>
    <name evidence="7" type="primary">ctdspl2b</name>
</gene>
<dbReference type="CDD" id="cd07521">
    <property type="entry name" value="HAD_FCP1-like"/>
    <property type="match status" value="1"/>
</dbReference>
<evidence type="ECO:0000256" key="5">
    <source>
        <dbReference type="SAM" id="MobiDB-lite"/>
    </source>
</evidence>
<dbReference type="Ensembl" id="ENSSANT00000039257.1">
    <property type="protein sequence ID" value="ENSSANP00000036856.1"/>
    <property type="gene ID" value="ENSSANG00000018656.1"/>
</dbReference>
<keyword evidence="1" id="KW-0378">Hydrolase</keyword>
<keyword evidence="8" id="KW-1185">Reference proteome</keyword>
<comment type="function">
    <text evidence="3">Probable phosphatase.</text>
</comment>
<evidence type="ECO:0000313" key="7">
    <source>
        <dbReference type="Ensembl" id="ENSSANP00000036856.1"/>
    </source>
</evidence>
<evidence type="ECO:0000256" key="4">
    <source>
        <dbReference type="ARBA" id="ARBA00038355"/>
    </source>
</evidence>
<evidence type="ECO:0000256" key="1">
    <source>
        <dbReference type="ARBA" id="ARBA00022801"/>
    </source>
</evidence>
<dbReference type="PROSITE" id="PS50969">
    <property type="entry name" value="FCP1"/>
    <property type="match status" value="1"/>
</dbReference>
<organism evidence="7 8">
    <name type="scientific">Sinocyclocheilus anshuiensis</name>
    <dbReference type="NCBI Taxonomy" id="1608454"/>
    <lineage>
        <taxon>Eukaryota</taxon>
        <taxon>Metazoa</taxon>
        <taxon>Chordata</taxon>
        <taxon>Craniata</taxon>
        <taxon>Vertebrata</taxon>
        <taxon>Euteleostomi</taxon>
        <taxon>Actinopterygii</taxon>
        <taxon>Neopterygii</taxon>
        <taxon>Teleostei</taxon>
        <taxon>Ostariophysi</taxon>
        <taxon>Cypriniformes</taxon>
        <taxon>Cyprinidae</taxon>
        <taxon>Cyprininae</taxon>
        <taxon>Sinocyclocheilus</taxon>
    </lineage>
</organism>
<name>A0A671N1C0_9TELE</name>
<dbReference type="NCBIfam" id="TIGR02251">
    <property type="entry name" value="HIF-SF_euk"/>
    <property type="match status" value="1"/>
</dbReference>
<evidence type="ECO:0000313" key="8">
    <source>
        <dbReference type="Proteomes" id="UP000472260"/>
    </source>
</evidence>
<reference evidence="7" key="2">
    <citation type="submission" date="2025-09" db="UniProtKB">
        <authorList>
            <consortium name="Ensembl"/>
        </authorList>
    </citation>
    <scope>IDENTIFICATION</scope>
</reference>
<feature type="region of interest" description="Disordered" evidence="5">
    <location>
        <begin position="1"/>
        <end position="37"/>
    </location>
</feature>
<dbReference type="Proteomes" id="UP000472260">
    <property type="component" value="Unassembled WGS sequence"/>
</dbReference>
<dbReference type="GO" id="GO:0005634">
    <property type="term" value="C:nucleus"/>
    <property type="evidence" value="ECO:0007669"/>
    <property type="project" value="UniProtKB-ARBA"/>
</dbReference>
<dbReference type="FunFam" id="3.40.50.1000:FF:000015">
    <property type="entry name" value="CTD small phosphatase-like protein 2"/>
    <property type="match status" value="1"/>
</dbReference>
<dbReference type="PANTHER" id="PTHR12210">
    <property type="entry name" value="DULLARD PROTEIN PHOSPHATASE"/>
    <property type="match status" value="1"/>
</dbReference>
<dbReference type="SMART" id="SM00577">
    <property type="entry name" value="CPDc"/>
    <property type="match status" value="1"/>
</dbReference>
<dbReference type="AlphaFoldDB" id="A0A671N1C0"/>
<dbReference type="Gene3D" id="3.40.50.1000">
    <property type="entry name" value="HAD superfamily/HAD-like"/>
    <property type="match status" value="1"/>
</dbReference>
<reference evidence="7" key="1">
    <citation type="submission" date="2025-08" db="UniProtKB">
        <authorList>
            <consortium name="Ensembl"/>
        </authorList>
    </citation>
    <scope>IDENTIFICATION</scope>
</reference>
<dbReference type="InterPro" id="IPR011948">
    <property type="entry name" value="Dullard_phosphatase"/>
</dbReference>
<evidence type="ECO:0000259" key="6">
    <source>
        <dbReference type="PROSITE" id="PS50969"/>
    </source>
</evidence>
<dbReference type="Pfam" id="PF03031">
    <property type="entry name" value="NIF"/>
    <property type="match status" value="1"/>
</dbReference>
<evidence type="ECO:0000256" key="3">
    <source>
        <dbReference type="ARBA" id="ARBA00037324"/>
    </source>
</evidence>
<evidence type="ECO:0000256" key="2">
    <source>
        <dbReference type="ARBA" id="ARBA00022912"/>
    </source>
</evidence>
<dbReference type="SUPFAM" id="SSF56784">
    <property type="entry name" value="HAD-like"/>
    <property type="match status" value="1"/>
</dbReference>
<feature type="compositionally biased region" description="Basic and acidic residues" evidence="5">
    <location>
        <begin position="99"/>
        <end position="112"/>
    </location>
</feature>
<comment type="similarity">
    <text evidence="4">Belongs to the CTDSPL2 family.</text>
</comment>
<feature type="domain" description="FCP1 homology" evidence="6">
    <location>
        <begin position="240"/>
        <end position="399"/>
    </location>
</feature>
<dbReference type="InterPro" id="IPR023214">
    <property type="entry name" value="HAD_sf"/>
</dbReference>